<evidence type="ECO:0000313" key="10">
    <source>
        <dbReference type="EMBL" id="EIT71469.1"/>
    </source>
</evidence>
<reference evidence="10 11" key="1">
    <citation type="journal article" date="2012" name="J. Bacteriol.">
        <title>Genome Sequence of n-Alkane-Degrading Hydrocarboniphaga effusa Strain AP103T (ATCC BAA-332T).</title>
        <authorList>
            <person name="Chang H.K."/>
            <person name="Zylstra G.J."/>
            <person name="Chae J.C."/>
        </authorList>
    </citation>
    <scope>NUCLEOTIDE SEQUENCE [LARGE SCALE GENOMIC DNA]</scope>
    <source>
        <strain evidence="10 11">AP103</strain>
    </source>
</reference>
<organism evidence="10 11">
    <name type="scientific">Hydrocarboniphaga effusa AP103</name>
    <dbReference type="NCBI Taxonomy" id="1172194"/>
    <lineage>
        <taxon>Bacteria</taxon>
        <taxon>Pseudomonadati</taxon>
        <taxon>Pseudomonadota</taxon>
        <taxon>Gammaproteobacteria</taxon>
        <taxon>Nevskiales</taxon>
        <taxon>Nevskiaceae</taxon>
        <taxon>Hydrocarboniphaga</taxon>
    </lineage>
</organism>
<dbReference type="GO" id="GO:0005524">
    <property type="term" value="F:ATP binding"/>
    <property type="evidence" value="ECO:0007669"/>
    <property type="project" value="UniProtKB-KW"/>
</dbReference>
<feature type="region of interest" description="Disordered" evidence="8">
    <location>
        <begin position="1"/>
        <end position="20"/>
    </location>
</feature>
<dbReference type="PANTHER" id="PTHR42788:SF17">
    <property type="entry name" value="ALIPHATIC SULFONATES IMPORT ATP-BINDING PROTEIN SSUB"/>
    <property type="match status" value="1"/>
</dbReference>
<dbReference type="GO" id="GO:0016887">
    <property type="term" value="F:ATP hydrolysis activity"/>
    <property type="evidence" value="ECO:0007669"/>
    <property type="project" value="InterPro"/>
</dbReference>
<dbReference type="EMBL" id="AKGD01000001">
    <property type="protein sequence ID" value="EIT71469.1"/>
    <property type="molecule type" value="Genomic_DNA"/>
</dbReference>
<dbReference type="Gene3D" id="3.40.50.300">
    <property type="entry name" value="P-loop containing nucleotide triphosphate hydrolases"/>
    <property type="match status" value="1"/>
</dbReference>
<dbReference type="PANTHER" id="PTHR42788">
    <property type="entry name" value="TAURINE IMPORT ATP-BINDING PROTEIN-RELATED"/>
    <property type="match status" value="1"/>
</dbReference>
<protein>
    <submittedName>
        <fullName evidence="10">ABC transporter-like protein</fullName>
    </submittedName>
</protein>
<feature type="domain" description="ABC transporter" evidence="9">
    <location>
        <begin position="29"/>
        <end position="243"/>
    </location>
</feature>
<proteinExistence type="inferred from homology"/>
<dbReference type="InterPro" id="IPR027417">
    <property type="entry name" value="P-loop_NTPase"/>
</dbReference>
<evidence type="ECO:0000313" key="11">
    <source>
        <dbReference type="Proteomes" id="UP000003704"/>
    </source>
</evidence>
<dbReference type="Proteomes" id="UP000003704">
    <property type="component" value="Unassembled WGS sequence"/>
</dbReference>
<keyword evidence="4" id="KW-0547">Nucleotide-binding</keyword>
<keyword evidence="5" id="KW-0067">ATP-binding</keyword>
<dbReference type="SMART" id="SM00382">
    <property type="entry name" value="AAA"/>
    <property type="match status" value="1"/>
</dbReference>
<dbReference type="SUPFAM" id="SSF52540">
    <property type="entry name" value="P-loop containing nucleoside triphosphate hydrolases"/>
    <property type="match status" value="1"/>
</dbReference>
<evidence type="ECO:0000256" key="1">
    <source>
        <dbReference type="ARBA" id="ARBA00005417"/>
    </source>
</evidence>
<evidence type="ECO:0000256" key="5">
    <source>
        <dbReference type="ARBA" id="ARBA00022840"/>
    </source>
</evidence>
<evidence type="ECO:0000256" key="7">
    <source>
        <dbReference type="ARBA" id="ARBA00023136"/>
    </source>
</evidence>
<evidence type="ECO:0000256" key="8">
    <source>
        <dbReference type="SAM" id="MobiDB-lite"/>
    </source>
</evidence>
<sequence length="273" mass="29934">MHDASELDVPTPIDRNRQTTVADEAQRAVRARGLTRRFGTRAVLDGLDLDVAPGEFVALLGRSGSGKTTLLRALGRLDRISEGHLETPAAVATVFQEPRLLPWKRAWQNIALGLRAPDARRRALDALNEVGLAEHAQAWPATLSGGQAQRVSLARALVRDPKLLLLDEPFGALDALTRMSMHKLVQKLWRTHRLAVLLVTHDVDEAALLADRVLVLSQGRIEHEERIVLPAVRSVDQPEFRALRRRLLTSLGVEVADEAIAAAPARLAPGALR</sequence>
<evidence type="ECO:0000256" key="3">
    <source>
        <dbReference type="ARBA" id="ARBA00022475"/>
    </source>
</evidence>
<evidence type="ECO:0000256" key="6">
    <source>
        <dbReference type="ARBA" id="ARBA00022967"/>
    </source>
</evidence>
<keyword evidence="11" id="KW-1185">Reference proteome</keyword>
<dbReference type="PROSITE" id="PS00211">
    <property type="entry name" value="ABC_TRANSPORTER_1"/>
    <property type="match status" value="1"/>
</dbReference>
<keyword evidence="6" id="KW-1278">Translocase</keyword>
<keyword evidence="7" id="KW-0472">Membrane</keyword>
<evidence type="ECO:0000256" key="2">
    <source>
        <dbReference type="ARBA" id="ARBA00022448"/>
    </source>
</evidence>
<evidence type="ECO:0000256" key="4">
    <source>
        <dbReference type="ARBA" id="ARBA00022741"/>
    </source>
</evidence>
<accession>I7ZHU6</accession>
<dbReference type="InterPro" id="IPR050166">
    <property type="entry name" value="ABC_transporter_ATP-bind"/>
</dbReference>
<gene>
    <name evidence="10" type="ORF">WQQ_16060</name>
</gene>
<dbReference type="InterPro" id="IPR003593">
    <property type="entry name" value="AAA+_ATPase"/>
</dbReference>
<keyword evidence="3" id="KW-1003">Cell membrane</keyword>
<keyword evidence="2" id="KW-0813">Transport</keyword>
<dbReference type="InterPro" id="IPR003439">
    <property type="entry name" value="ABC_transporter-like_ATP-bd"/>
</dbReference>
<comment type="caution">
    <text evidence="10">The sequence shown here is derived from an EMBL/GenBank/DDBJ whole genome shotgun (WGS) entry which is preliminary data.</text>
</comment>
<dbReference type="AlphaFoldDB" id="I7ZHU6"/>
<dbReference type="PROSITE" id="PS50893">
    <property type="entry name" value="ABC_TRANSPORTER_2"/>
    <property type="match status" value="1"/>
</dbReference>
<comment type="similarity">
    <text evidence="1">Belongs to the ABC transporter superfamily.</text>
</comment>
<dbReference type="STRING" id="1172194.WQQ_16060"/>
<dbReference type="InterPro" id="IPR017871">
    <property type="entry name" value="ABC_transporter-like_CS"/>
</dbReference>
<dbReference type="Pfam" id="PF00005">
    <property type="entry name" value="ABC_tran"/>
    <property type="match status" value="1"/>
</dbReference>
<evidence type="ECO:0000259" key="9">
    <source>
        <dbReference type="PROSITE" id="PS50893"/>
    </source>
</evidence>
<name>I7ZHU6_9GAMM</name>